<keyword evidence="2" id="KW-0479">Metal-binding</keyword>
<feature type="domain" description="ELM2" evidence="12">
    <location>
        <begin position="613"/>
        <end position="704"/>
    </location>
</feature>
<dbReference type="PANTHER" id="PTHR16089">
    <property type="entry name" value="REST COREPRESSOR COREST PROTEIN-RELATED"/>
    <property type="match status" value="1"/>
</dbReference>
<dbReference type="SMART" id="SM01189">
    <property type="entry name" value="ELM2"/>
    <property type="match status" value="1"/>
</dbReference>
<evidence type="ECO:0000256" key="1">
    <source>
        <dbReference type="ARBA" id="ARBA00004123"/>
    </source>
</evidence>
<evidence type="ECO:0000256" key="6">
    <source>
        <dbReference type="ARBA" id="ARBA00023125"/>
    </source>
</evidence>
<proteinExistence type="predicted"/>
<dbReference type="GO" id="GO:0005667">
    <property type="term" value="C:transcription regulator complex"/>
    <property type="evidence" value="ECO:0007669"/>
    <property type="project" value="TreeGrafter"/>
</dbReference>
<dbReference type="PROSITE" id="PS51293">
    <property type="entry name" value="SANT"/>
    <property type="match status" value="1"/>
</dbReference>
<evidence type="ECO:0000256" key="7">
    <source>
        <dbReference type="ARBA" id="ARBA00023163"/>
    </source>
</evidence>
<dbReference type="OrthoDB" id="10258692at2759"/>
<dbReference type="Pfam" id="PF13912">
    <property type="entry name" value="zf-C2H2_6"/>
    <property type="match status" value="1"/>
</dbReference>
<keyword evidence="6" id="KW-0238">DNA-binding</keyword>
<dbReference type="PROSITE" id="PS00028">
    <property type="entry name" value="ZINC_FINGER_C2H2_1"/>
    <property type="match status" value="1"/>
</dbReference>
<dbReference type="SMART" id="SM00355">
    <property type="entry name" value="ZnF_C2H2"/>
    <property type="match status" value="1"/>
</dbReference>
<protein>
    <submittedName>
        <fullName evidence="15">Uncharacterized protein LOC106529016</fullName>
    </submittedName>
</protein>
<evidence type="ECO:0000313" key="14">
    <source>
        <dbReference type="Proteomes" id="UP000192220"/>
    </source>
</evidence>
<feature type="domain" description="C2H2-type" evidence="11">
    <location>
        <begin position="446"/>
        <end position="473"/>
    </location>
</feature>
<dbReference type="InterPro" id="IPR009057">
    <property type="entry name" value="Homeodomain-like_sf"/>
</dbReference>
<keyword evidence="4" id="KW-0862">Zinc</keyword>
<keyword evidence="3 9" id="KW-0863">Zinc-finger</keyword>
<dbReference type="Pfam" id="PF01448">
    <property type="entry name" value="ELM2"/>
    <property type="match status" value="1"/>
</dbReference>
<feature type="domain" description="SANT" evidence="13">
    <location>
        <begin position="715"/>
        <end position="761"/>
    </location>
</feature>
<evidence type="ECO:0000256" key="8">
    <source>
        <dbReference type="ARBA" id="ARBA00023242"/>
    </source>
</evidence>
<gene>
    <name evidence="15" type="primary">LOC106529016</name>
</gene>
<keyword evidence="8" id="KW-0539">Nucleus</keyword>
<dbReference type="GO" id="GO:0000118">
    <property type="term" value="C:histone deacetylase complex"/>
    <property type="evidence" value="ECO:0007669"/>
    <property type="project" value="TreeGrafter"/>
</dbReference>
<accession>A0A2I4CIG9</accession>
<evidence type="ECO:0000313" key="15">
    <source>
        <dbReference type="RefSeq" id="XP_013879773.1"/>
    </source>
</evidence>
<keyword evidence="14" id="KW-1185">Reference proteome</keyword>
<dbReference type="RefSeq" id="XP_013879773.1">
    <property type="nucleotide sequence ID" value="XM_014024319.1"/>
</dbReference>
<dbReference type="InterPro" id="IPR001005">
    <property type="entry name" value="SANT/Myb"/>
</dbReference>
<name>A0A2I4CIG9_AUSLI</name>
<sequence length="789" mass="88172">MHKNMSDMWTFSAATPPIAHHASLSQSLPPLASTLSFRNPSPTKVTSPHQCPPQATSPNFVPQTQISSFQFPQPQVTSSHLSPQIQVSSSHFFYQPQISSPHLPSSQINSPHDLAPLQVNSPLLNSPLVTSPNLLPQHQPPLYNQSSVTESDYTDWNKCESSSDLSCFYNCGSFPYQNQTQFNTGETRHREEFESTNKLYETHANHVSGMFEQSDSPAPVQHSWGALIPTLSQVQHRSLGSTSAGGTVERWSSVDLSSSSQDFHPNNFFNERYYENYAKQPFCSPLTPGPSPQYPQTPAVSSPGLPLHLVADTKSFQKQKSIQESRNHNSSYCLNDDNNYFEISDLGQQQLHQTSRHHLMCQTELTEDLAGLLKCAETLETSSSLQETGPNVSCAGPTLGLPIDMTHKEECERRRKRTARKENPPDSVWVKQIQQERSTKRLDTRLLCTVCNRDFKSLPALNGHMRSHSGFRSPTLLKKESSPPTLNPVSMVIPVSIPVQTRGTSEQKQCSLLPSTISGAVLYRSLMHLEEQQEAVARGNKDGRSIITADLGHYTPPPMLCPQRAGSGLHYSLTTNRKQRVQTIQQKNELSDPASVATACPPLGSLASNVIKPRINVGQRFQAEISPLQDKKHAQTDSHNALLLWTPYDELEHPINQQRVETLLLMTRSSVVPRCQASPECALQLLLESRGDFLLTVERLLSTPETSNNQCGSWWSAAEKKLLIKSLNLHQKDFNSIQKIVQSKSLSECVEFYYLWKKKLRLNMKTHTELTITLPNTDGQKPSKFQEAS</sequence>
<dbReference type="InterPro" id="IPR051066">
    <property type="entry name" value="Trans_reg/Corepressor"/>
</dbReference>
<evidence type="ECO:0000256" key="2">
    <source>
        <dbReference type="ARBA" id="ARBA00022723"/>
    </source>
</evidence>
<evidence type="ECO:0000259" key="11">
    <source>
        <dbReference type="PROSITE" id="PS50157"/>
    </source>
</evidence>
<reference evidence="15" key="1">
    <citation type="submission" date="2025-08" db="UniProtKB">
        <authorList>
            <consortium name="RefSeq"/>
        </authorList>
    </citation>
    <scope>IDENTIFICATION</scope>
    <source>
        <strain evidence="15">Quisiro</strain>
        <tissue evidence="15">Liver</tissue>
    </source>
</reference>
<dbReference type="InterPro" id="IPR017884">
    <property type="entry name" value="SANT_dom"/>
</dbReference>
<feature type="region of interest" description="Disordered" evidence="10">
    <location>
        <begin position="33"/>
        <end position="59"/>
    </location>
</feature>
<dbReference type="PROSITE" id="PS50157">
    <property type="entry name" value="ZINC_FINGER_C2H2_2"/>
    <property type="match status" value="1"/>
</dbReference>
<keyword evidence="7" id="KW-0804">Transcription</keyword>
<dbReference type="AlphaFoldDB" id="A0A2I4CIG9"/>
<dbReference type="FunFam" id="1.10.10.60:FF:000012">
    <property type="entry name" value="Metastasis-associated 1 family, member 3"/>
    <property type="match status" value="1"/>
</dbReference>
<dbReference type="GO" id="GO:0008270">
    <property type="term" value="F:zinc ion binding"/>
    <property type="evidence" value="ECO:0007669"/>
    <property type="project" value="UniProtKB-KW"/>
</dbReference>
<evidence type="ECO:0000259" key="13">
    <source>
        <dbReference type="PROSITE" id="PS51293"/>
    </source>
</evidence>
<dbReference type="PANTHER" id="PTHR16089:SF19">
    <property type="entry name" value="TRANSCRIPTIONAL-REGULATING FACTOR 1"/>
    <property type="match status" value="1"/>
</dbReference>
<evidence type="ECO:0000256" key="5">
    <source>
        <dbReference type="ARBA" id="ARBA00023015"/>
    </source>
</evidence>
<evidence type="ECO:0000256" key="3">
    <source>
        <dbReference type="ARBA" id="ARBA00022771"/>
    </source>
</evidence>
<dbReference type="SUPFAM" id="SSF46689">
    <property type="entry name" value="Homeodomain-like"/>
    <property type="match status" value="1"/>
</dbReference>
<feature type="compositionally biased region" description="Polar residues" evidence="10">
    <location>
        <begin position="37"/>
        <end position="59"/>
    </location>
</feature>
<dbReference type="GeneID" id="106529016"/>
<comment type="subcellular location">
    <subcellularLocation>
        <location evidence="1">Nucleus</location>
    </subcellularLocation>
</comment>
<dbReference type="SMART" id="SM00717">
    <property type="entry name" value="SANT"/>
    <property type="match status" value="1"/>
</dbReference>
<keyword evidence="5" id="KW-0805">Transcription regulation</keyword>
<evidence type="ECO:0000259" key="12">
    <source>
        <dbReference type="PROSITE" id="PS51156"/>
    </source>
</evidence>
<dbReference type="KEGG" id="alim:106529016"/>
<dbReference type="InParanoid" id="A0A2I4CIG9"/>
<dbReference type="GO" id="GO:0006357">
    <property type="term" value="P:regulation of transcription by RNA polymerase II"/>
    <property type="evidence" value="ECO:0007669"/>
    <property type="project" value="TreeGrafter"/>
</dbReference>
<evidence type="ECO:0000256" key="10">
    <source>
        <dbReference type="SAM" id="MobiDB-lite"/>
    </source>
</evidence>
<evidence type="ECO:0000256" key="4">
    <source>
        <dbReference type="ARBA" id="ARBA00022833"/>
    </source>
</evidence>
<organism evidence="14 15">
    <name type="scientific">Austrofundulus limnaeus</name>
    <name type="common">Annual killifish</name>
    <dbReference type="NCBI Taxonomy" id="52670"/>
    <lineage>
        <taxon>Eukaryota</taxon>
        <taxon>Metazoa</taxon>
        <taxon>Chordata</taxon>
        <taxon>Craniata</taxon>
        <taxon>Vertebrata</taxon>
        <taxon>Euteleostomi</taxon>
        <taxon>Actinopterygii</taxon>
        <taxon>Neopterygii</taxon>
        <taxon>Teleostei</taxon>
        <taxon>Neoteleostei</taxon>
        <taxon>Acanthomorphata</taxon>
        <taxon>Ovalentaria</taxon>
        <taxon>Atherinomorphae</taxon>
        <taxon>Cyprinodontiformes</taxon>
        <taxon>Rivulidae</taxon>
        <taxon>Austrofundulus</taxon>
    </lineage>
</organism>
<dbReference type="PROSITE" id="PS51156">
    <property type="entry name" value="ELM2"/>
    <property type="match status" value="1"/>
</dbReference>
<dbReference type="GO" id="GO:0003677">
    <property type="term" value="F:DNA binding"/>
    <property type="evidence" value="ECO:0007669"/>
    <property type="project" value="UniProtKB-KW"/>
</dbReference>
<dbReference type="Gene3D" id="1.10.10.60">
    <property type="entry name" value="Homeodomain-like"/>
    <property type="match status" value="1"/>
</dbReference>
<dbReference type="Proteomes" id="UP000192220">
    <property type="component" value="Unplaced"/>
</dbReference>
<evidence type="ECO:0000256" key="9">
    <source>
        <dbReference type="PROSITE-ProRule" id="PRU00042"/>
    </source>
</evidence>
<dbReference type="GO" id="GO:0003714">
    <property type="term" value="F:transcription corepressor activity"/>
    <property type="evidence" value="ECO:0007669"/>
    <property type="project" value="TreeGrafter"/>
</dbReference>
<dbReference type="InterPro" id="IPR013087">
    <property type="entry name" value="Znf_C2H2_type"/>
</dbReference>
<dbReference type="STRING" id="52670.A0A2I4CIG9"/>
<dbReference type="InterPro" id="IPR000949">
    <property type="entry name" value="ELM2_dom"/>
</dbReference>